<dbReference type="AlphaFoldDB" id="A0A372FSP5"/>
<gene>
    <name evidence="7" type="ORF">D0Q02_26585</name>
</gene>
<dbReference type="InterPro" id="IPR013785">
    <property type="entry name" value="Aldolase_TIM"/>
</dbReference>
<dbReference type="InterPro" id="IPR020625">
    <property type="entry name" value="Schiff_base-form_aldolases_AS"/>
</dbReference>
<evidence type="ECO:0000256" key="2">
    <source>
        <dbReference type="ARBA" id="ARBA00023239"/>
    </source>
</evidence>
<evidence type="ECO:0000256" key="6">
    <source>
        <dbReference type="PIRSR" id="PIRSR001365-2"/>
    </source>
</evidence>
<accession>A0A372FSP5</accession>
<dbReference type="GO" id="GO:0044281">
    <property type="term" value="P:small molecule metabolic process"/>
    <property type="evidence" value="ECO:0007669"/>
    <property type="project" value="UniProtKB-ARBA"/>
</dbReference>
<proteinExistence type="inferred from homology"/>
<dbReference type="InterPro" id="IPR002220">
    <property type="entry name" value="DapA-like"/>
</dbReference>
<sequence>MLGVPVTNLRLRGVIAPMITPMCPDETVDEDSARRLTRVLLSAGVDGLWLLGTSGEFAALDAGARASLVEAVCDEVAGRVPVVVNVSQPGTALTIRTGRDAVRAGADGVAATPPFYHPHSPAEIDRHYRTTKDALGDVPLFAYHIPQNVQPPLDAASIVALAADGVLQGMKDSQPNLQWFRLVADRTREATGPDPFTMLMGTRTLVDVAADVGAHGVVPAMANLVPAACRRAFFGESGTVREDVKTISGCEALTAHVRATSGTATAICAIKAVLCHWGVIASDRVGLPLVAPAADQLEALGTALAALTPLTDPEGSA</sequence>
<dbReference type="GO" id="GO:0008840">
    <property type="term" value="F:4-hydroxy-tetrahydrodipicolinate synthase activity"/>
    <property type="evidence" value="ECO:0007669"/>
    <property type="project" value="TreeGrafter"/>
</dbReference>
<dbReference type="Gene3D" id="3.20.20.70">
    <property type="entry name" value="Aldolase class I"/>
    <property type="match status" value="1"/>
</dbReference>
<evidence type="ECO:0000256" key="5">
    <source>
        <dbReference type="PIRSR" id="PIRSR001365-1"/>
    </source>
</evidence>
<name>A0A372FSP5_9ACTN</name>
<evidence type="ECO:0000256" key="1">
    <source>
        <dbReference type="ARBA" id="ARBA00007592"/>
    </source>
</evidence>
<reference evidence="7 8" key="1">
    <citation type="submission" date="2018-08" db="EMBL/GenBank/DDBJ databases">
        <title>Verrucosispora craniellae sp. nov., isolated from a marine sponge in the South China Sea.</title>
        <authorList>
            <person name="Li L."/>
            <person name="Lin H.W."/>
        </authorList>
    </citation>
    <scope>NUCLEOTIDE SEQUENCE [LARGE SCALE GENOMIC DNA]</scope>
    <source>
        <strain evidence="7 8">LHW63014</strain>
    </source>
</reference>
<dbReference type="EMBL" id="QVFU01000050">
    <property type="protein sequence ID" value="RFS43644.1"/>
    <property type="molecule type" value="Genomic_DNA"/>
</dbReference>
<dbReference type="PANTHER" id="PTHR12128:SF66">
    <property type="entry name" value="4-HYDROXY-2-OXOGLUTARATE ALDOLASE, MITOCHONDRIAL"/>
    <property type="match status" value="1"/>
</dbReference>
<keyword evidence="8" id="KW-1185">Reference proteome</keyword>
<dbReference type="SUPFAM" id="SSF51569">
    <property type="entry name" value="Aldolase"/>
    <property type="match status" value="1"/>
</dbReference>
<comment type="similarity">
    <text evidence="1 4">Belongs to the DapA family.</text>
</comment>
<evidence type="ECO:0000256" key="3">
    <source>
        <dbReference type="ARBA" id="ARBA00023270"/>
    </source>
</evidence>
<dbReference type="PRINTS" id="PR00146">
    <property type="entry name" value="DHPICSNTHASE"/>
</dbReference>
<protein>
    <submittedName>
        <fullName evidence="7">Dihydrodipicolinate synthase family protein</fullName>
    </submittedName>
</protein>
<evidence type="ECO:0000256" key="4">
    <source>
        <dbReference type="PIRNR" id="PIRNR001365"/>
    </source>
</evidence>
<dbReference type="PANTHER" id="PTHR12128">
    <property type="entry name" value="DIHYDRODIPICOLINATE SYNTHASE"/>
    <property type="match status" value="1"/>
</dbReference>
<comment type="caution">
    <text evidence="7">The sequence shown here is derived from an EMBL/GenBank/DDBJ whole genome shotgun (WGS) entry which is preliminary data.</text>
</comment>
<keyword evidence="2 4" id="KW-0456">Lyase</keyword>
<dbReference type="Pfam" id="PF00701">
    <property type="entry name" value="DHDPS"/>
    <property type="match status" value="1"/>
</dbReference>
<dbReference type="PIRSF" id="PIRSF001365">
    <property type="entry name" value="DHDPS"/>
    <property type="match status" value="1"/>
</dbReference>
<dbReference type="CDD" id="cd00408">
    <property type="entry name" value="DHDPS-like"/>
    <property type="match status" value="1"/>
</dbReference>
<keyword evidence="3" id="KW-0704">Schiff base</keyword>
<dbReference type="Proteomes" id="UP000262621">
    <property type="component" value="Unassembled WGS sequence"/>
</dbReference>
<feature type="active site" description="Schiff-base intermediate with substrate" evidence="5">
    <location>
        <position position="171"/>
    </location>
</feature>
<dbReference type="PROSITE" id="PS00666">
    <property type="entry name" value="DHDPS_2"/>
    <property type="match status" value="1"/>
</dbReference>
<feature type="binding site" evidence="6">
    <location>
        <position position="218"/>
    </location>
    <ligand>
        <name>pyruvate</name>
        <dbReference type="ChEBI" id="CHEBI:15361"/>
    </ligand>
</feature>
<feature type="active site" description="Proton donor/acceptor" evidence="5">
    <location>
        <position position="143"/>
    </location>
</feature>
<dbReference type="SMART" id="SM01130">
    <property type="entry name" value="DHDPS"/>
    <property type="match status" value="1"/>
</dbReference>
<evidence type="ECO:0000313" key="7">
    <source>
        <dbReference type="EMBL" id="RFS43644.1"/>
    </source>
</evidence>
<evidence type="ECO:0000313" key="8">
    <source>
        <dbReference type="Proteomes" id="UP000262621"/>
    </source>
</evidence>
<organism evidence="7 8">
    <name type="scientific">Micromonospora craniellae</name>
    <dbReference type="NCBI Taxonomy" id="2294034"/>
    <lineage>
        <taxon>Bacteria</taxon>
        <taxon>Bacillati</taxon>
        <taxon>Actinomycetota</taxon>
        <taxon>Actinomycetes</taxon>
        <taxon>Micromonosporales</taxon>
        <taxon>Micromonosporaceae</taxon>
        <taxon>Micromonospora</taxon>
    </lineage>
</organism>